<dbReference type="EnsemblMetazoa" id="AMAM010350-RA">
    <property type="protein sequence ID" value="AMAM010350-PA"/>
    <property type="gene ID" value="AMAM010350"/>
</dbReference>
<feature type="region of interest" description="Disordered" evidence="1">
    <location>
        <begin position="91"/>
        <end position="168"/>
    </location>
</feature>
<name>A0A182SNM0_9DIPT</name>
<reference evidence="3" key="1">
    <citation type="submission" date="2013-09" db="EMBL/GenBank/DDBJ databases">
        <title>The Genome Sequence of Anopheles maculatus species B.</title>
        <authorList>
            <consortium name="The Broad Institute Genomics Platform"/>
            <person name="Neafsey D.E."/>
            <person name="Besansky N."/>
            <person name="Howell P."/>
            <person name="Walton C."/>
            <person name="Young S.K."/>
            <person name="Zeng Q."/>
            <person name="Gargeya S."/>
            <person name="Fitzgerald M."/>
            <person name="Haas B."/>
            <person name="Abouelleil A."/>
            <person name="Allen A.W."/>
            <person name="Alvarado L."/>
            <person name="Arachchi H.M."/>
            <person name="Berlin A.M."/>
            <person name="Chapman S.B."/>
            <person name="Gainer-Dewar J."/>
            <person name="Goldberg J."/>
            <person name="Griggs A."/>
            <person name="Gujja S."/>
            <person name="Hansen M."/>
            <person name="Howarth C."/>
            <person name="Imamovic A."/>
            <person name="Ireland A."/>
            <person name="Larimer J."/>
            <person name="McCowan C."/>
            <person name="Murphy C."/>
            <person name="Pearson M."/>
            <person name="Poon T.W."/>
            <person name="Priest M."/>
            <person name="Roberts A."/>
            <person name="Saif S."/>
            <person name="Shea T."/>
            <person name="Sisk P."/>
            <person name="Sykes S."/>
            <person name="Wortman J."/>
            <person name="Nusbaum C."/>
            <person name="Birren B."/>
        </authorList>
    </citation>
    <scope>NUCLEOTIDE SEQUENCE [LARGE SCALE GENOMIC DNA]</scope>
    <source>
        <strain evidence="3">maculatus3</strain>
    </source>
</reference>
<keyword evidence="3" id="KW-1185">Reference proteome</keyword>
<evidence type="ECO:0000313" key="2">
    <source>
        <dbReference type="EnsemblMetazoa" id="AMAM010350-PA"/>
    </source>
</evidence>
<proteinExistence type="predicted"/>
<dbReference type="VEuPathDB" id="VectorBase:AMAM010350"/>
<evidence type="ECO:0000313" key="3">
    <source>
        <dbReference type="Proteomes" id="UP000075901"/>
    </source>
</evidence>
<evidence type="ECO:0000256" key="1">
    <source>
        <dbReference type="SAM" id="MobiDB-lite"/>
    </source>
</evidence>
<feature type="compositionally biased region" description="Polar residues" evidence="1">
    <location>
        <begin position="112"/>
        <end position="122"/>
    </location>
</feature>
<dbReference type="AlphaFoldDB" id="A0A182SNM0"/>
<organism evidence="2 3">
    <name type="scientific">Anopheles maculatus</name>
    <dbReference type="NCBI Taxonomy" id="74869"/>
    <lineage>
        <taxon>Eukaryota</taxon>
        <taxon>Metazoa</taxon>
        <taxon>Ecdysozoa</taxon>
        <taxon>Arthropoda</taxon>
        <taxon>Hexapoda</taxon>
        <taxon>Insecta</taxon>
        <taxon>Pterygota</taxon>
        <taxon>Neoptera</taxon>
        <taxon>Endopterygota</taxon>
        <taxon>Diptera</taxon>
        <taxon>Nematocera</taxon>
        <taxon>Culicoidea</taxon>
        <taxon>Culicidae</taxon>
        <taxon>Anophelinae</taxon>
        <taxon>Anopheles</taxon>
        <taxon>Anopheles maculatus group</taxon>
    </lineage>
</organism>
<feature type="compositionally biased region" description="Basic and acidic residues" evidence="1">
    <location>
        <begin position="129"/>
        <end position="138"/>
    </location>
</feature>
<dbReference type="Proteomes" id="UP000075901">
    <property type="component" value="Unassembled WGS sequence"/>
</dbReference>
<accession>A0A182SNM0</accession>
<protein>
    <submittedName>
        <fullName evidence="2">Uncharacterized protein</fullName>
    </submittedName>
</protein>
<reference evidence="2" key="2">
    <citation type="submission" date="2020-05" db="UniProtKB">
        <authorList>
            <consortium name="EnsemblMetazoa"/>
        </authorList>
    </citation>
    <scope>IDENTIFICATION</scope>
    <source>
        <strain evidence="2">maculatus3</strain>
    </source>
</reference>
<sequence>MNLCKRSDHTSARKCSTITNLSTIKKLPPAFRPASTSPPRSVVPGSPACPIDPLALCPMTPRFLTRPLQPLCMLSPLLGTLDLSGISQVKSHSHSKPATDINTPGYPITPGNAITPSPSPEGSVSYYESEAKCNERATRNSASMDDEAYNSESDHHRGRSDGSPGAFKPLLTLTANSEEIVIRYDEKASLPLRVRNDQHEREVAAQLAARIEIDDGNGKVFQIAVSPLMELYKDHP</sequence>